<keyword evidence="3" id="KW-0812">Transmembrane</keyword>
<name>A0ABX2IXD3_9RHOB</name>
<evidence type="ECO:0000259" key="4">
    <source>
        <dbReference type="PROSITE" id="PS51123"/>
    </source>
</evidence>
<feature type="coiled-coil region" evidence="2">
    <location>
        <begin position="314"/>
        <end position="352"/>
    </location>
</feature>
<dbReference type="PANTHER" id="PTHR30329">
    <property type="entry name" value="STATOR ELEMENT OF FLAGELLAR MOTOR COMPLEX"/>
    <property type="match status" value="1"/>
</dbReference>
<dbReference type="SUPFAM" id="SSF103088">
    <property type="entry name" value="OmpA-like"/>
    <property type="match status" value="1"/>
</dbReference>
<organism evidence="5 6">
    <name type="scientific">Parasulfitobacter algicola</name>
    <dbReference type="NCBI Taxonomy" id="2614809"/>
    <lineage>
        <taxon>Bacteria</taxon>
        <taxon>Pseudomonadati</taxon>
        <taxon>Pseudomonadota</taxon>
        <taxon>Alphaproteobacteria</taxon>
        <taxon>Rhodobacterales</taxon>
        <taxon>Roseobacteraceae</taxon>
        <taxon>Parasulfitobacter</taxon>
    </lineage>
</organism>
<proteinExistence type="predicted"/>
<dbReference type="CDD" id="cd07185">
    <property type="entry name" value="OmpA_C-like"/>
    <property type="match status" value="1"/>
</dbReference>
<comment type="caution">
    <text evidence="5">The sequence shown here is derived from an EMBL/GenBank/DDBJ whole genome shotgun (WGS) entry which is preliminary data.</text>
</comment>
<dbReference type="InterPro" id="IPR006665">
    <property type="entry name" value="OmpA-like"/>
</dbReference>
<gene>
    <name evidence="5" type="ORF">HRQ87_08480</name>
</gene>
<reference evidence="5 6" key="1">
    <citation type="submission" date="2020-06" db="EMBL/GenBank/DDBJ databases">
        <title>Sulfitobacter algicola sp. nov., isolated from green algae.</title>
        <authorList>
            <person name="Wang C."/>
        </authorList>
    </citation>
    <scope>NUCLEOTIDE SEQUENCE [LARGE SCALE GENOMIC DNA]</scope>
    <source>
        <strain evidence="5 6">1151</strain>
    </source>
</reference>
<keyword evidence="3" id="KW-1133">Transmembrane helix</keyword>
<dbReference type="NCBIfam" id="NF006542">
    <property type="entry name" value="PRK09039.1-1"/>
    <property type="match status" value="3"/>
</dbReference>
<keyword evidence="1 3" id="KW-0472">Membrane</keyword>
<feature type="transmembrane region" description="Helical" evidence="3">
    <location>
        <begin position="20"/>
        <end position="44"/>
    </location>
</feature>
<dbReference type="SUPFAM" id="SSF57997">
    <property type="entry name" value="Tropomyosin"/>
    <property type="match status" value="1"/>
</dbReference>
<dbReference type="EMBL" id="JABUFE010000004">
    <property type="protein sequence ID" value="NSX54833.1"/>
    <property type="molecule type" value="Genomic_DNA"/>
</dbReference>
<feature type="domain" description="OmpA-like" evidence="4">
    <location>
        <begin position="370"/>
        <end position="498"/>
    </location>
</feature>
<dbReference type="PANTHER" id="PTHR30329:SF21">
    <property type="entry name" value="LIPOPROTEIN YIAD-RELATED"/>
    <property type="match status" value="1"/>
</dbReference>
<evidence type="ECO:0000256" key="3">
    <source>
        <dbReference type="SAM" id="Phobius"/>
    </source>
</evidence>
<evidence type="ECO:0000313" key="6">
    <source>
        <dbReference type="Proteomes" id="UP000777935"/>
    </source>
</evidence>
<dbReference type="PROSITE" id="PS51123">
    <property type="entry name" value="OMPA_2"/>
    <property type="match status" value="1"/>
</dbReference>
<accession>A0ABX2IXD3</accession>
<dbReference type="InterPro" id="IPR036737">
    <property type="entry name" value="OmpA-like_sf"/>
</dbReference>
<feature type="coiled-coil region" evidence="2">
    <location>
        <begin position="69"/>
        <end position="250"/>
    </location>
</feature>
<keyword evidence="2" id="KW-0175">Coiled coil</keyword>
<evidence type="ECO:0000256" key="2">
    <source>
        <dbReference type="SAM" id="Coils"/>
    </source>
</evidence>
<keyword evidence="6" id="KW-1185">Reference proteome</keyword>
<evidence type="ECO:0000313" key="5">
    <source>
        <dbReference type="EMBL" id="NSX54833.1"/>
    </source>
</evidence>
<dbReference type="RefSeq" id="WP_174137283.1">
    <property type="nucleotide sequence ID" value="NZ_JABUFE010000004.1"/>
</dbReference>
<dbReference type="Pfam" id="PF00691">
    <property type="entry name" value="OmpA"/>
    <property type="match status" value="1"/>
</dbReference>
<sequence length="498" mass="54766">MSLSRRTGQRFQASIWPGFVDAMTALLLVLMFVLTIFMVVQFMLRETITGQESELDALASQVMSLSDALGLEQDRATELQEELGQLTNTLTNTQSALEIAQTRISEQDQALADAQTQITGFEAQVATLLSQQANLNASLAEARDEIDAEKEAARLAAARRQALEALIADLEGELETTQDTLTLAEAARLAEAAAAQALRDRLQGAEDELIAMTLSLEEQRRQAEETLTLLAAAEAQSEQATTEVERREALLAIANDTLSQSEAQSAEDRRKLTLMNQQIAALRSQMASLQGLIDASAEADRDADVQIEALGTQLNSALARAASEERRRRQLEEAERKRLEAEAQNLERYRSEFFGRMRDLLGAQEGVRIVGDRFVFSSEVLFPLGSASLSNAGRGEIAKIAGILQAVATDIPDDIDWVLQIDGHTDNTPVSRSSAFDDNWELSQARALSVVRYMVEELDIPPNRLSANGFGEYQPINPADTVDARAQNRRIELKFTEK</sequence>
<protein>
    <submittedName>
        <fullName evidence="5">Peptidoglycan -binding protein</fullName>
    </submittedName>
</protein>
<dbReference type="Gene3D" id="3.30.1330.60">
    <property type="entry name" value="OmpA-like domain"/>
    <property type="match status" value="1"/>
</dbReference>
<evidence type="ECO:0000256" key="1">
    <source>
        <dbReference type="PROSITE-ProRule" id="PRU00473"/>
    </source>
</evidence>
<dbReference type="InterPro" id="IPR050330">
    <property type="entry name" value="Bact_OuterMem_StrucFunc"/>
</dbReference>
<dbReference type="Proteomes" id="UP000777935">
    <property type="component" value="Unassembled WGS sequence"/>
</dbReference>